<keyword evidence="1" id="KW-0472">Membrane</keyword>
<feature type="transmembrane region" description="Helical" evidence="1">
    <location>
        <begin position="383"/>
        <end position="405"/>
    </location>
</feature>
<feature type="transmembrane region" description="Helical" evidence="1">
    <location>
        <begin position="285"/>
        <end position="306"/>
    </location>
</feature>
<feature type="transmembrane region" description="Helical" evidence="1">
    <location>
        <begin position="78"/>
        <end position="95"/>
    </location>
</feature>
<dbReference type="RefSeq" id="WP_010292939.1">
    <property type="nucleotide sequence ID" value="NZ_CP042383.1"/>
</dbReference>
<protein>
    <recommendedName>
        <fullName evidence="4">YfhO family protein</fullName>
    </recommendedName>
</protein>
<feature type="transmembrane region" description="Helical" evidence="1">
    <location>
        <begin position="318"/>
        <end position="338"/>
    </location>
</feature>
<evidence type="ECO:0000313" key="2">
    <source>
        <dbReference type="EMBL" id="MDG9732513.1"/>
    </source>
</evidence>
<comment type="caution">
    <text evidence="2">The sequence shown here is derived from an EMBL/GenBank/DDBJ whole genome shotgun (WGS) entry which is preliminary data.</text>
</comment>
<accession>A0ABT6HAZ7</accession>
<keyword evidence="3" id="KW-1185">Reference proteome</keyword>
<dbReference type="GeneID" id="64345620"/>
<feature type="transmembrane region" description="Helical" evidence="1">
    <location>
        <begin position="350"/>
        <end position="371"/>
    </location>
</feature>
<feature type="transmembrane region" description="Helical" evidence="1">
    <location>
        <begin position="198"/>
        <end position="218"/>
    </location>
</feature>
<dbReference type="Proteomes" id="UP001529201">
    <property type="component" value="Unassembled WGS sequence"/>
</dbReference>
<feature type="transmembrane region" description="Helical" evidence="1">
    <location>
        <begin position="160"/>
        <end position="178"/>
    </location>
</feature>
<evidence type="ECO:0000256" key="1">
    <source>
        <dbReference type="SAM" id="Phobius"/>
    </source>
</evidence>
<keyword evidence="1" id="KW-0812">Transmembrane</keyword>
<sequence>MKYSVNKIKGWQIGASFVLLAFVAILPQFYKQTMVINSWDVPFHLSRMYEIYQGFLNGKWVPDISAYTFGENGYGVNLFYGYSFIYVVALIYLVVQKAVTAVLIGYVLLLSGAMGINYYIGTHFFKGNDKRFKAFLFATIYVLAPATFGELVVRGLPGELIGILMFPAVIGAFYLILFEHQNKWLIASLLSAITLTNHALSVVLLFLVLGVMFITALLQRLILKSTILALIKAAITTFLLSAFYIVPFIQQSLAVHIAGPNSQWQPLDVWGSITASLKNEATLNWTAIPVGTFVFVLVIMISSALLVTRNYSVKMRHLSIALVASVLLIAYAPTQILYKTPLHVFQVMGRFYPIVMTFSTLFVVAGIDILVREGYIQKLTSRWILIIGVFLAISSAWAMQMNYYYQNNKTGDYGTKSAKYPNTVTNNNFVHQINNYYQLPIGSKDYLSKNRVVFSGNYQIGMWGDKRDATQVLVNGKVSQLKLIHEGYEFQVNKIPRQAHEITLPMTNYLGWKVTNDAGHPLKISVVKGKISIKPHGSSTIRLHYQKTFAHKISILLSLTTLVGIIFYFLLYKNWRNRLGMGRSYFDGR</sequence>
<name>A0ABT6HAZ7_LEUPS</name>
<keyword evidence="1" id="KW-1133">Transmembrane helix</keyword>
<dbReference type="EMBL" id="JARGDN010000001">
    <property type="protein sequence ID" value="MDG9732513.1"/>
    <property type="molecule type" value="Genomic_DNA"/>
</dbReference>
<feature type="transmembrane region" description="Helical" evidence="1">
    <location>
        <begin position="12"/>
        <end position="30"/>
    </location>
</feature>
<evidence type="ECO:0000313" key="3">
    <source>
        <dbReference type="Proteomes" id="UP001529201"/>
    </source>
</evidence>
<feature type="transmembrane region" description="Helical" evidence="1">
    <location>
        <begin position="102"/>
        <end position="120"/>
    </location>
</feature>
<feature type="transmembrane region" description="Helical" evidence="1">
    <location>
        <begin position="553"/>
        <end position="571"/>
    </location>
</feature>
<proteinExistence type="predicted"/>
<feature type="transmembrane region" description="Helical" evidence="1">
    <location>
        <begin position="132"/>
        <end position="153"/>
    </location>
</feature>
<evidence type="ECO:0008006" key="4">
    <source>
        <dbReference type="Google" id="ProtNLM"/>
    </source>
</evidence>
<feature type="transmembrane region" description="Helical" evidence="1">
    <location>
        <begin position="230"/>
        <end position="249"/>
    </location>
</feature>
<gene>
    <name evidence="2" type="ORF">P1N92_00070</name>
</gene>
<organism evidence="2 3">
    <name type="scientific">Leuconostoc pseudomesenteroides</name>
    <dbReference type="NCBI Taxonomy" id="33968"/>
    <lineage>
        <taxon>Bacteria</taxon>
        <taxon>Bacillati</taxon>
        <taxon>Bacillota</taxon>
        <taxon>Bacilli</taxon>
        <taxon>Lactobacillales</taxon>
        <taxon>Lactobacillaceae</taxon>
        <taxon>Leuconostoc</taxon>
    </lineage>
</organism>
<reference evidence="2 3" key="1">
    <citation type="submission" date="2023-02" db="EMBL/GenBank/DDBJ databases">
        <title>Antimicrobial susceptibility testing and tentative epidemiological cut-off values for Lactobacillaceae family species intended for ingestion.</title>
        <authorList>
            <person name="Noehr-Meldgaard K."/>
            <person name="Struve C."/>
            <person name="Ingmer H."/>
            <person name="Koza A."/>
            <person name="Al-Nakeeb K."/>
            <person name="Agersoe Y."/>
        </authorList>
    </citation>
    <scope>NUCLEOTIDE SEQUENCE [LARGE SCALE GENOMIC DNA]</scope>
    <source>
        <strain evidence="2 3">DSM 20193</strain>
    </source>
</reference>